<dbReference type="PANTHER" id="PTHR24346">
    <property type="entry name" value="MAP/MICROTUBULE AFFINITY-REGULATING KINASE"/>
    <property type="match status" value="1"/>
</dbReference>
<name>A0A1J4K3T6_9EUKA</name>
<dbReference type="PANTHER" id="PTHR24346:SF77">
    <property type="entry name" value="SERINE THREONINE PROTEIN KINASE"/>
    <property type="match status" value="1"/>
</dbReference>
<dbReference type="GeneID" id="94827815"/>
<dbReference type="VEuPathDB" id="TrichDB:TRFO_06460"/>
<dbReference type="Pfam" id="PF00069">
    <property type="entry name" value="Pkinase"/>
    <property type="match status" value="1"/>
</dbReference>
<dbReference type="SUPFAM" id="SSF56112">
    <property type="entry name" value="Protein kinase-like (PK-like)"/>
    <property type="match status" value="1"/>
</dbReference>
<dbReference type="GO" id="GO:0035556">
    <property type="term" value="P:intracellular signal transduction"/>
    <property type="evidence" value="ECO:0007669"/>
    <property type="project" value="TreeGrafter"/>
</dbReference>
<protein>
    <submittedName>
        <fullName evidence="6">CAMK family protein kinase</fullName>
    </submittedName>
</protein>
<keyword evidence="2 3" id="KW-0067">ATP-binding</keyword>
<feature type="region of interest" description="Disordered" evidence="4">
    <location>
        <begin position="1"/>
        <end position="62"/>
    </location>
</feature>
<dbReference type="PROSITE" id="PS50011">
    <property type="entry name" value="PROTEIN_KINASE_DOM"/>
    <property type="match status" value="1"/>
</dbReference>
<feature type="compositionally biased region" description="Low complexity" evidence="4">
    <location>
        <begin position="17"/>
        <end position="31"/>
    </location>
</feature>
<dbReference type="GO" id="GO:0005524">
    <property type="term" value="F:ATP binding"/>
    <property type="evidence" value="ECO:0007669"/>
    <property type="project" value="UniProtKB-UniRule"/>
</dbReference>
<dbReference type="FunFam" id="1.10.510.10:FF:001406">
    <property type="entry name" value="CAMK family protein kinase"/>
    <property type="match status" value="1"/>
</dbReference>
<feature type="compositionally biased region" description="Polar residues" evidence="4">
    <location>
        <begin position="44"/>
        <end position="62"/>
    </location>
</feature>
<dbReference type="EMBL" id="MLAK01000804">
    <property type="protein sequence ID" value="OHT04141.1"/>
    <property type="molecule type" value="Genomic_DNA"/>
</dbReference>
<comment type="caution">
    <text evidence="6">The sequence shown here is derived from an EMBL/GenBank/DDBJ whole genome shotgun (WGS) entry which is preliminary data.</text>
</comment>
<keyword evidence="6" id="KW-0418">Kinase</keyword>
<evidence type="ECO:0000313" key="6">
    <source>
        <dbReference type="EMBL" id="OHT04141.1"/>
    </source>
</evidence>
<gene>
    <name evidence="6" type="ORF">TRFO_06460</name>
</gene>
<dbReference type="AlphaFoldDB" id="A0A1J4K3T6"/>
<organism evidence="6 7">
    <name type="scientific">Tritrichomonas foetus</name>
    <dbReference type="NCBI Taxonomy" id="1144522"/>
    <lineage>
        <taxon>Eukaryota</taxon>
        <taxon>Metamonada</taxon>
        <taxon>Parabasalia</taxon>
        <taxon>Tritrichomonadida</taxon>
        <taxon>Tritrichomonadidae</taxon>
        <taxon>Tritrichomonas</taxon>
    </lineage>
</organism>
<keyword evidence="1 3" id="KW-0547">Nucleotide-binding</keyword>
<dbReference type="GO" id="GO:0004674">
    <property type="term" value="F:protein serine/threonine kinase activity"/>
    <property type="evidence" value="ECO:0007669"/>
    <property type="project" value="TreeGrafter"/>
</dbReference>
<keyword evidence="6" id="KW-0808">Transferase</keyword>
<dbReference type="InterPro" id="IPR011009">
    <property type="entry name" value="Kinase-like_dom_sf"/>
</dbReference>
<dbReference type="Gene3D" id="1.10.510.10">
    <property type="entry name" value="Transferase(Phosphotransferase) domain 1"/>
    <property type="match status" value="1"/>
</dbReference>
<proteinExistence type="predicted"/>
<reference evidence="6" key="1">
    <citation type="submission" date="2016-10" db="EMBL/GenBank/DDBJ databases">
        <authorList>
            <person name="Benchimol M."/>
            <person name="Almeida L.G."/>
            <person name="Vasconcelos A.T."/>
            <person name="Perreira-Neves A."/>
            <person name="Rosa I.A."/>
            <person name="Tasca T."/>
            <person name="Bogo M.R."/>
            <person name="de Souza W."/>
        </authorList>
    </citation>
    <scope>NUCLEOTIDE SEQUENCE [LARGE SCALE GENOMIC DNA]</scope>
    <source>
        <strain evidence="6">K</strain>
    </source>
</reference>
<dbReference type="PROSITE" id="PS00107">
    <property type="entry name" value="PROTEIN_KINASE_ATP"/>
    <property type="match status" value="1"/>
</dbReference>
<dbReference type="OrthoDB" id="68483at2759"/>
<dbReference type="CDD" id="cd14008">
    <property type="entry name" value="STKc_LKB1_CaMKK"/>
    <property type="match status" value="1"/>
</dbReference>
<feature type="binding site" evidence="3">
    <location>
        <position position="115"/>
    </location>
    <ligand>
        <name>ATP</name>
        <dbReference type="ChEBI" id="CHEBI:30616"/>
    </ligand>
</feature>
<dbReference type="Proteomes" id="UP000179807">
    <property type="component" value="Unassembled WGS sequence"/>
</dbReference>
<feature type="domain" description="Protein kinase" evidence="5">
    <location>
        <begin position="86"/>
        <end position="358"/>
    </location>
</feature>
<dbReference type="InterPro" id="IPR017441">
    <property type="entry name" value="Protein_kinase_ATP_BS"/>
</dbReference>
<dbReference type="RefSeq" id="XP_068357277.1">
    <property type="nucleotide sequence ID" value="XM_068493111.1"/>
</dbReference>
<dbReference type="InterPro" id="IPR000719">
    <property type="entry name" value="Prot_kinase_dom"/>
</dbReference>
<evidence type="ECO:0000313" key="7">
    <source>
        <dbReference type="Proteomes" id="UP000179807"/>
    </source>
</evidence>
<evidence type="ECO:0000259" key="5">
    <source>
        <dbReference type="PROSITE" id="PS50011"/>
    </source>
</evidence>
<keyword evidence="7" id="KW-1185">Reference proteome</keyword>
<evidence type="ECO:0000256" key="3">
    <source>
        <dbReference type="PROSITE-ProRule" id="PRU10141"/>
    </source>
</evidence>
<dbReference type="GO" id="GO:0005737">
    <property type="term" value="C:cytoplasm"/>
    <property type="evidence" value="ECO:0007669"/>
    <property type="project" value="TreeGrafter"/>
</dbReference>
<accession>A0A1J4K3T6</accession>
<evidence type="ECO:0000256" key="2">
    <source>
        <dbReference type="ARBA" id="ARBA00022840"/>
    </source>
</evidence>
<dbReference type="SMART" id="SM00220">
    <property type="entry name" value="S_TKc"/>
    <property type="match status" value="1"/>
</dbReference>
<sequence length="384" mass="43099">MGACGSTASRKAKIDQANASSKKNNESSRASIAGKRPVAGDSYQFLNDENQNPNEVNDMPPNNLNKTYPTFASFLLQNERAQIYEWQFLNEIGKGAMSRVFLTKNIENGEICAAKVYNKSQLSKQNLGTNETMFDQVNREIDIMAKLSNPYILSLIEAIEDDVTNSLILILPFAINGTLQSLLEKGNSIDDDGLAVCFHQTAEALRYLHSNNIVHRDIKPDNILAFSNTYYVLSDFSVSTELESEDTLLEDTKGSPAFLSPEECSGEKFDGKRADVWAYGITLYSAVYGRLPFNLDSGQSCSIANTVLHVTQMLEQEELEFPESRPISNELKEVLTNVLQKDPKKRPSFEQIVKYEWFKDAWEIDKANQQNPEEEEDEVIETGA</sequence>
<evidence type="ECO:0000256" key="4">
    <source>
        <dbReference type="SAM" id="MobiDB-lite"/>
    </source>
</evidence>
<evidence type="ECO:0000256" key="1">
    <source>
        <dbReference type="ARBA" id="ARBA00022741"/>
    </source>
</evidence>